<evidence type="ECO:0000256" key="1">
    <source>
        <dbReference type="ARBA" id="ARBA00034127"/>
    </source>
</evidence>
<feature type="compositionally biased region" description="Basic and acidic residues" evidence="2">
    <location>
        <begin position="1"/>
        <end position="12"/>
    </location>
</feature>
<dbReference type="Gene3D" id="1.20.1440.170">
    <property type="entry name" value="Translation machinery-associated protein 16-like"/>
    <property type="match status" value="1"/>
</dbReference>
<dbReference type="InParanoid" id="A0A0H2R8A6"/>
<dbReference type="GO" id="GO:0005634">
    <property type="term" value="C:nucleus"/>
    <property type="evidence" value="ECO:0007669"/>
    <property type="project" value="TreeGrafter"/>
</dbReference>
<feature type="region of interest" description="Disordered" evidence="2">
    <location>
        <begin position="166"/>
        <end position="189"/>
    </location>
</feature>
<dbReference type="InterPro" id="IPR038356">
    <property type="entry name" value="Tma16_sf"/>
</dbReference>
<sequence>MTAKSATKEKIFHPKSRKAGQVERAQLRKAKLEGAAGKRAKRNHSQIDKYVFFYHAMPPECEAMSLEELHAVIRDVWLTRHDMELNEEIKNRRKGNPKSAKQSRLENFKAIEAEEYRTGLEVPDLTHPKNVELFRRWDQKEVAFIDLLRFIRISSADTTSVVLSRPGKHASLKTTEPNTSGDTEMAVEA</sequence>
<feature type="region of interest" description="Disordered" evidence="2">
    <location>
        <begin position="1"/>
        <end position="23"/>
    </location>
</feature>
<dbReference type="InterPro" id="IPR021346">
    <property type="entry name" value="Tma16"/>
</dbReference>
<evidence type="ECO:0000313" key="3">
    <source>
        <dbReference type="EMBL" id="KLO08049.1"/>
    </source>
</evidence>
<proteinExistence type="inferred from homology"/>
<evidence type="ECO:0000313" key="4">
    <source>
        <dbReference type="Proteomes" id="UP000053477"/>
    </source>
</evidence>
<evidence type="ECO:0008006" key="5">
    <source>
        <dbReference type="Google" id="ProtNLM"/>
    </source>
</evidence>
<keyword evidence="4" id="KW-1185">Reference proteome</keyword>
<dbReference type="Proteomes" id="UP000053477">
    <property type="component" value="Unassembled WGS sequence"/>
</dbReference>
<dbReference type="OrthoDB" id="270284at2759"/>
<feature type="compositionally biased region" description="Polar residues" evidence="2">
    <location>
        <begin position="172"/>
        <end position="182"/>
    </location>
</feature>
<accession>A0A0H2R8A6</accession>
<reference evidence="3 4" key="1">
    <citation type="submission" date="2015-04" db="EMBL/GenBank/DDBJ databases">
        <title>Complete genome sequence of Schizopora paradoxa KUC8140, a cosmopolitan wood degrader in East Asia.</title>
        <authorList>
            <consortium name="DOE Joint Genome Institute"/>
            <person name="Min B."/>
            <person name="Park H."/>
            <person name="Jang Y."/>
            <person name="Kim J.-J."/>
            <person name="Kim K.H."/>
            <person name="Pangilinan J."/>
            <person name="Lipzen A."/>
            <person name="Riley R."/>
            <person name="Grigoriev I.V."/>
            <person name="Spatafora J.W."/>
            <person name="Choi I.-G."/>
        </authorList>
    </citation>
    <scope>NUCLEOTIDE SEQUENCE [LARGE SCALE GENOMIC DNA]</scope>
    <source>
        <strain evidence="3 4">KUC8140</strain>
    </source>
</reference>
<name>A0A0H2R8A6_9AGAM</name>
<dbReference type="EMBL" id="KQ086108">
    <property type="protein sequence ID" value="KLO08049.1"/>
    <property type="molecule type" value="Genomic_DNA"/>
</dbReference>
<dbReference type="AlphaFoldDB" id="A0A0H2R8A6"/>
<evidence type="ECO:0000256" key="2">
    <source>
        <dbReference type="SAM" id="MobiDB-lite"/>
    </source>
</evidence>
<dbReference type="Pfam" id="PF11176">
    <property type="entry name" value="Tma16"/>
    <property type="match status" value="1"/>
</dbReference>
<dbReference type="STRING" id="27342.A0A0H2R8A6"/>
<dbReference type="PANTHER" id="PTHR13349:SF2">
    <property type="entry name" value="TRANSLATION MACHINERY-ASSOCIATED PROTEIN 16"/>
    <property type="match status" value="1"/>
</dbReference>
<organism evidence="3 4">
    <name type="scientific">Schizopora paradoxa</name>
    <dbReference type="NCBI Taxonomy" id="27342"/>
    <lineage>
        <taxon>Eukaryota</taxon>
        <taxon>Fungi</taxon>
        <taxon>Dikarya</taxon>
        <taxon>Basidiomycota</taxon>
        <taxon>Agaricomycotina</taxon>
        <taxon>Agaricomycetes</taxon>
        <taxon>Hymenochaetales</taxon>
        <taxon>Schizoporaceae</taxon>
        <taxon>Schizopora</taxon>
    </lineage>
</organism>
<comment type="similarity">
    <text evidence="1">Belongs to the TMA16 family.</text>
</comment>
<gene>
    <name evidence="3" type="ORF">SCHPADRAFT_917036</name>
</gene>
<dbReference type="PANTHER" id="PTHR13349">
    <property type="entry name" value="TRANSLATION MACHINERY-ASSOCIATED PROTEIN 16"/>
    <property type="match status" value="1"/>
</dbReference>
<protein>
    <recommendedName>
        <fullName evidence="5">Translation machinery-associated protein 16</fullName>
    </recommendedName>
</protein>